<keyword evidence="5" id="KW-1185">Reference proteome</keyword>
<evidence type="ECO:0000256" key="2">
    <source>
        <dbReference type="SAM" id="SignalP"/>
    </source>
</evidence>
<gene>
    <name evidence="4" type="ORF">GCK32_012555</name>
</gene>
<proteinExistence type="predicted"/>
<feature type="chain" id="PRO_5042992230" description="ShKT domain-containing protein" evidence="2">
    <location>
        <begin position="21"/>
        <end position="76"/>
    </location>
</feature>
<dbReference type="EMBL" id="WIXE01019401">
    <property type="protein sequence ID" value="KAK5970044.1"/>
    <property type="molecule type" value="Genomic_DNA"/>
</dbReference>
<comment type="caution">
    <text evidence="1">Lacks conserved residue(s) required for the propagation of feature annotation.</text>
</comment>
<dbReference type="Pfam" id="PF01549">
    <property type="entry name" value="ShK"/>
    <property type="match status" value="1"/>
</dbReference>
<feature type="domain" description="ShKT" evidence="3">
    <location>
        <begin position="26"/>
        <end position="66"/>
    </location>
</feature>
<dbReference type="PROSITE" id="PS51670">
    <property type="entry name" value="SHKT"/>
    <property type="match status" value="1"/>
</dbReference>
<evidence type="ECO:0000313" key="4">
    <source>
        <dbReference type="EMBL" id="KAK5970044.1"/>
    </source>
</evidence>
<accession>A0AAN8F659</accession>
<comment type="caution">
    <text evidence="4">The sequence shown here is derived from an EMBL/GenBank/DDBJ whole genome shotgun (WGS) entry which is preliminary data.</text>
</comment>
<sequence>MLSYILCTLLLINVLTTGEGAVGNRCSDHPKAKLCHRLQKIGECNSKISYLRNYVTTYCPETCSLCKRRNAFGGNA</sequence>
<dbReference type="SMART" id="SM00254">
    <property type="entry name" value="ShKT"/>
    <property type="match status" value="1"/>
</dbReference>
<dbReference type="AlphaFoldDB" id="A0AAN8F659"/>
<dbReference type="InterPro" id="IPR003582">
    <property type="entry name" value="ShKT_dom"/>
</dbReference>
<dbReference type="Gene3D" id="1.10.10.1940">
    <property type="match status" value="1"/>
</dbReference>
<evidence type="ECO:0000259" key="3">
    <source>
        <dbReference type="PROSITE" id="PS51670"/>
    </source>
</evidence>
<dbReference type="Proteomes" id="UP001331761">
    <property type="component" value="Unassembled WGS sequence"/>
</dbReference>
<evidence type="ECO:0000313" key="5">
    <source>
        <dbReference type="Proteomes" id="UP001331761"/>
    </source>
</evidence>
<name>A0AAN8F659_TRICO</name>
<feature type="signal peptide" evidence="2">
    <location>
        <begin position="1"/>
        <end position="20"/>
    </location>
</feature>
<evidence type="ECO:0000256" key="1">
    <source>
        <dbReference type="PROSITE-ProRule" id="PRU01005"/>
    </source>
</evidence>
<protein>
    <recommendedName>
        <fullName evidence="3">ShKT domain-containing protein</fullName>
    </recommendedName>
</protein>
<organism evidence="4 5">
    <name type="scientific">Trichostrongylus colubriformis</name>
    <name type="common">Black scour worm</name>
    <dbReference type="NCBI Taxonomy" id="6319"/>
    <lineage>
        <taxon>Eukaryota</taxon>
        <taxon>Metazoa</taxon>
        <taxon>Ecdysozoa</taxon>
        <taxon>Nematoda</taxon>
        <taxon>Chromadorea</taxon>
        <taxon>Rhabditida</taxon>
        <taxon>Rhabditina</taxon>
        <taxon>Rhabditomorpha</taxon>
        <taxon>Strongyloidea</taxon>
        <taxon>Trichostrongylidae</taxon>
        <taxon>Trichostrongylus</taxon>
    </lineage>
</organism>
<reference evidence="4 5" key="1">
    <citation type="submission" date="2019-10" db="EMBL/GenBank/DDBJ databases">
        <title>Assembly and Annotation for the nematode Trichostrongylus colubriformis.</title>
        <authorList>
            <person name="Martin J."/>
        </authorList>
    </citation>
    <scope>NUCLEOTIDE SEQUENCE [LARGE SCALE GENOMIC DNA]</scope>
    <source>
        <strain evidence="4">G859</strain>
        <tissue evidence="4">Whole worm</tissue>
    </source>
</reference>
<keyword evidence="2" id="KW-0732">Signal</keyword>